<keyword evidence="5" id="KW-0472">Membrane</keyword>
<dbReference type="GO" id="GO:0003924">
    <property type="term" value="F:GTPase activity"/>
    <property type="evidence" value="ECO:0007669"/>
    <property type="project" value="InterPro"/>
</dbReference>
<reference evidence="6 7" key="1">
    <citation type="journal article" date="2019" name="Nat. Med.">
        <title>A library of human gut bacterial isolates paired with longitudinal multiomics data enables mechanistic microbiome research.</title>
        <authorList>
            <person name="Poyet M."/>
            <person name="Groussin M."/>
            <person name="Gibbons S.M."/>
            <person name="Avila-Pacheco J."/>
            <person name="Jiang X."/>
            <person name="Kearney S.M."/>
            <person name="Perrotta A.R."/>
            <person name="Berdy B."/>
            <person name="Zhao S."/>
            <person name="Lieberman T.D."/>
            <person name="Swanson P.K."/>
            <person name="Smith M."/>
            <person name="Roesemann S."/>
            <person name="Alexander J.E."/>
            <person name="Rich S.A."/>
            <person name="Livny J."/>
            <person name="Vlamakis H."/>
            <person name="Clish C."/>
            <person name="Bullock K."/>
            <person name="Deik A."/>
            <person name="Scott J."/>
            <person name="Pierce K.A."/>
            <person name="Xavier R.J."/>
            <person name="Alm E.J."/>
        </authorList>
    </citation>
    <scope>NUCLEOTIDE SEQUENCE [LARGE SCALE GENOMIC DNA]</scope>
    <source>
        <strain evidence="6 7">BIOML-A162</strain>
    </source>
</reference>
<evidence type="ECO:0000256" key="5">
    <source>
        <dbReference type="ARBA" id="ARBA00023136"/>
    </source>
</evidence>
<dbReference type="InterPro" id="IPR027417">
    <property type="entry name" value="P-loop_NTPase"/>
</dbReference>
<keyword evidence="4" id="KW-0342">GTP-binding</keyword>
<keyword evidence="3" id="KW-0378">Hydrolase</keyword>
<evidence type="ECO:0000256" key="1">
    <source>
        <dbReference type="ARBA" id="ARBA00004370"/>
    </source>
</evidence>
<sequence>MGKYKFIEERVETMSSSELKIFLNILKSRSKELMSTLESVRGIKDLEAVCKSTQKLNNRVSEFDGGSFLILVVGPVKSGKSTLVNLIAHAHVSPTHFLECTVRPSIISKGQEESITRIFSVADKARKVEQFDSVIDSLRGFEKLENISEISIEKKELNDANLEECVSLALEESVINTDHTLVTSITTSGGELLKDNIFLVDMPGLDGGYVNLDNPIYETISQRADFVIFVQSSNSAISKVSNRFLKLLQENNPKVPVCLLHNVFEAAYWHSEEEKQAVIKAQVEFAENEMGRRNFQLKENIYSLNLGKVADAASYEGMEDLQEEAAKFQRFEKDLYGKVISNSTDIRLRSVIGRTLNQLEKLDNLVGESIGQQEAIDIEYQAAATSFDELLRQASELSYDGSDFRKMVQVYMDDDLKEFTEIVREYYDSGCNSAFAGGAKGKDATRSLVTKFMTDSSAAIKSKFLDSHEHSLARQYLRKLSNLKDDVAFIEKMNTFLKQKGCAPFDSVPQVTDFPVVDFDLQGAFDVKNINNPTVPHIGIPNPFGTYSTMEIQSFLRKAMECITGIDHTHTGKTIKGYLQLTVGKSIYKAANDLYDQYVPVRKQSIIDFLEQQKTMYLNALVSDKEEFDRKDALLRSINAQVQSFKDSIR</sequence>
<proteinExistence type="predicted"/>
<comment type="subcellular location">
    <subcellularLocation>
        <location evidence="1">Membrane</location>
    </subcellularLocation>
</comment>
<dbReference type="GO" id="GO:0016020">
    <property type="term" value="C:membrane"/>
    <property type="evidence" value="ECO:0007669"/>
    <property type="project" value="UniProtKB-SubCell"/>
</dbReference>
<dbReference type="InterPro" id="IPR045063">
    <property type="entry name" value="Dynamin_N"/>
</dbReference>
<comment type="caution">
    <text evidence="6">The sequence shown here is derived from an EMBL/GenBank/DDBJ whole genome shotgun (WGS) entry which is preliminary data.</text>
</comment>
<dbReference type="KEGG" id="btho:Btheta7330_00298"/>
<evidence type="ECO:0000313" key="7">
    <source>
        <dbReference type="Proteomes" id="UP000436858"/>
    </source>
</evidence>
<dbReference type="GeneID" id="60923955"/>
<dbReference type="InterPro" id="IPR027094">
    <property type="entry name" value="Mitofusin_fam"/>
</dbReference>
<keyword evidence="2" id="KW-0547">Nucleotide-binding</keyword>
<evidence type="ECO:0000313" key="6">
    <source>
        <dbReference type="EMBL" id="KAB4482214.1"/>
    </source>
</evidence>
<evidence type="ECO:0000256" key="3">
    <source>
        <dbReference type="ARBA" id="ARBA00022801"/>
    </source>
</evidence>
<dbReference type="SUPFAM" id="SSF52540">
    <property type="entry name" value="P-loop containing nucleoside triphosphate hydrolases"/>
    <property type="match status" value="1"/>
</dbReference>
<evidence type="ECO:0000256" key="2">
    <source>
        <dbReference type="ARBA" id="ARBA00022741"/>
    </source>
</evidence>
<dbReference type="EMBL" id="WCRY01000010">
    <property type="protein sequence ID" value="KAB4482214.1"/>
    <property type="molecule type" value="Genomic_DNA"/>
</dbReference>
<dbReference type="GO" id="GO:0005525">
    <property type="term" value="F:GTP binding"/>
    <property type="evidence" value="ECO:0007669"/>
    <property type="project" value="UniProtKB-KW"/>
</dbReference>
<name>A0A0P0FI06_BACT4</name>
<dbReference type="PANTHER" id="PTHR10465">
    <property type="entry name" value="TRANSMEMBRANE GTPASE FZO1"/>
    <property type="match status" value="1"/>
</dbReference>
<dbReference type="PANTHER" id="PTHR10465:SF0">
    <property type="entry name" value="SARCALUMENIN"/>
    <property type="match status" value="1"/>
</dbReference>
<dbReference type="Proteomes" id="UP000436858">
    <property type="component" value="Unassembled WGS sequence"/>
</dbReference>
<dbReference type="Pfam" id="PF00350">
    <property type="entry name" value="Dynamin_N"/>
    <property type="match status" value="1"/>
</dbReference>
<gene>
    <name evidence="6" type="ORF">GAN91_12125</name>
</gene>
<accession>A0A0P0FI06</accession>
<dbReference type="Gene3D" id="3.40.50.300">
    <property type="entry name" value="P-loop containing nucleotide triphosphate hydrolases"/>
    <property type="match status" value="1"/>
</dbReference>
<dbReference type="CDD" id="cd00882">
    <property type="entry name" value="Ras_like_GTPase"/>
    <property type="match status" value="1"/>
</dbReference>
<evidence type="ECO:0000256" key="4">
    <source>
        <dbReference type="ARBA" id="ARBA00023134"/>
    </source>
</evidence>
<dbReference type="AlphaFoldDB" id="A0A0P0FI06"/>
<dbReference type="RefSeq" id="WP_011108472.1">
    <property type="nucleotide sequence ID" value="NZ_CAXKYD010000005.1"/>
</dbReference>
<organism evidence="6 7">
    <name type="scientific">Bacteroides thetaiotaomicron</name>
    <dbReference type="NCBI Taxonomy" id="818"/>
    <lineage>
        <taxon>Bacteria</taxon>
        <taxon>Pseudomonadati</taxon>
        <taxon>Bacteroidota</taxon>
        <taxon>Bacteroidia</taxon>
        <taxon>Bacteroidales</taxon>
        <taxon>Bacteroidaceae</taxon>
        <taxon>Bacteroides</taxon>
    </lineage>
</organism>
<protein>
    <submittedName>
        <fullName evidence="6">Dynamin family protein</fullName>
    </submittedName>
</protein>